<dbReference type="SUPFAM" id="SSF52058">
    <property type="entry name" value="L domain-like"/>
    <property type="match status" value="1"/>
</dbReference>
<dbReference type="EnsemblPlants" id="PGSC0003DMT400043973">
    <property type="protein sequence ID" value="PGSC0003DMT400043973"/>
    <property type="gene ID" value="PGSC0003DMG400017065"/>
</dbReference>
<reference evidence="3" key="1">
    <citation type="journal article" date="2011" name="Nature">
        <title>Genome sequence and analysis of the tuber crop potato.</title>
        <authorList>
            <consortium name="The Potato Genome Sequencing Consortium"/>
        </authorList>
    </citation>
    <scope>NUCLEOTIDE SEQUENCE [LARGE SCALE GENOMIC DNA]</scope>
    <source>
        <strain evidence="3">cv. DM1-3 516 R44</strain>
    </source>
</reference>
<feature type="domain" description="R13L1/DRL21-like LRR repeat region" evidence="1">
    <location>
        <begin position="77"/>
        <end position="165"/>
    </location>
</feature>
<protein>
    <submittedName>
        <fullName evidence="2">Disease resistance protein RGA1</fullName>
    </submittedName>
</protein>
<name>M1BFF7_SOLTU</name>
<proteinExistence type="predicted"/>
<dbReference type="PANTHER" id="PTHR47186:SF13">
    <property type="entry name" value="DISEASE RESISTANCE PROTEIN RGA3"/>
    <property type="match status" value="1"/>
</dbReference>
<accession>M1BFF7</accession>
<evidence type="ECO:0000313" key="3">
    <source>
        <dbReference type="Proteomes" id="UP000011115"/>
    </source>
</evidence>
<evidence type="ECO:0000259" key="1">
    <source>
        <dbReference type="Pfam" id="PF25019"/>
    </source>
</evidence>
<reference evidence="2" key="2">
    <citation type="submission" date="2015-06" db="UniProtKB">
        <authorList>
            <consortium name="EnsemblPlants"/>
        </authorList>
    </citation>
    <scope>IDENTIFICATION</scope>
    <source>
        <strain evidence="2">DM1-3 516 R44</strain>
    </source>
</reference>
<dbReference type="Gramene" id="PGSC0003DMT400043973">
    <property type="protein sequence ID" value="PGSC0003DMT400043973"/>
    <property type="gene ID" value="PGSC0003DMG400017065"/>
</dbReference>
<dbReference type="PANTHER" id="PTHR47186">
    <property type="entry name" value="LEUCINE-RICH REPEAT-CONTAINING PROTEIN 57"/>
    <property type="match status" value="1"/>
</dbReference>
<organism evidence="2 3">
    <name type="scientific">Solanum tuberosum</name>
    <name type="common">Potato</name>
    <dbReference type="NCBI Taxonomy" id="4113"/>
    <lineage>
        <taxon>Eukaryota</taxon>
        <taxon>Viridiplantae</taxon>
        <taxon>Streptophyta</taxon>
        <taxon>Embryophyta</taxon>
        <taxon>Tracheophyta</taxon>
        <taxon>Spermatophyta</taxon>
        <taxon>Magnoliopsida</taxon>
        <taxon>eudicotyledons</taxon>
        <taxon>Gunneridae</taxon>
        <taxon>Pentapetalae</taxon>
        <taxon>asterids</taxon>
        <taxon>lamiids</taxon>
        <taxon>Solanales</taxon>
        <taxon>Solanaceae</taxon>
        <taxon>Solanoideae</taxon>
        <taxon>Solaneae</taxon>
        <taxon>Solanum</taxon>
    </lineage>
</organism>
<dbReference type="InterPro" id="IPR056789">
    <property type="entry name" value="LRR_R13L1-DRL21"/>
</dbReference>
<dbReference type="HOGENOM" id="CLU_1597370_0_0_1"/>
<dbReference type="InterPro" id="IPR032675">
    <property type="entry name" value="LRR_dom_sf"/>
</dbReference>
<dbReference type="Proteomes" id="UP000011115">
    <property type="component" value="Unassembled WGS sequence"/>
</dbReference>
<dbReference type="Pfam" id="PF25019">
    <property type="entry name" value="LRR_R13L1-DRL21"/>
    <property type="match status" value="1"/>
</dbReference>
<keyword evidence="3" id="KW-1185">Reference proteome</keyword>
<dbReference type="Gene3D" id="3.80.10.10">
    <property type="entry name" value="Ribonuclease Inhibitor"/>
    <property type="match status" value="1"/>
</dbReference>
<sequence length="167" mass="19306">MRSLPKQICKLQNLLTLDLHNCYYLSCLPKQTSKLVSLRNLLLDGCPLDCMPPRIGSLTCLKTLGFYFVGRKKGFQLGELRNLNLYGSIEIRHLERVKNDKDAKEANLSAKENLRSLIIDWDWLEPRRYESEEVEVLEALKPHSNLTSSKITGFKGIRLPYWMNHSV</sequence>
<evidence type="ECO:0000313" key="2">
    <source>
        <dbReference type="EnsemblPlants" id="PGSC0003DMT400043973"/>
    </source>
</evidence>
<dbReference type="ExpressionAtlas" id="M1BFF7">
    <property type="expression patterns" value="baseline"/>
</dbReference>
<dbReference type="AlphaFoldDB" id="M1BFF7"/>